<dbReference type="SUPFAM" id="SSF55073">
    <property type="entry name" value="Nucleotide cyclase"/>
    <property type="match status" value="1"/>
</dbReference>
<evidence type="ECO:0000313" key="3">
    <source>
        <dbReference type="Proteomes" id="UP001228504"/>
    </source>
</evidence>
<dbReference type="CDD" id="cd01949">
    <property type="entry name" value="GGDEF"/>
    <property type="match status" value="1"/>
</dbReference>
<evidence type="ECO:0000259" key="1">
    <source>
        <dbReference type="PROSITE" id="PS50887"/>
    </source>
</evidence>
<dbReference type="PANTHER" id="PTHR45138">
    <property type="entry name" value="REGULATORY COMPONENTS OF SENSORY TRANSDUCTION SYSTEM"/>
    <property type="match status" value="1"/>
</dbReference>
<dbReference type="PROSITE" id="PS50887">
    <property type="entry name" value="GGDEF"/>
    <property type="match status" value="1"/>
</dbReference>
<dbReference type="PANTHER" id="PTHR45138:SF9">
    <property type="entry name" value="DIGUANYLATE CYCLASE DGCM-RELATED"/>
    <property type="match status" value="1"/>
</dbReference>
<dbReference type="SMART" id="SM00267">
    <property type="entry name" value="GGDEF"/>
    <property type="match status" value="1"/>
</dbReference>
<organism evidence="2 3">
    <name type="scientific">Eubacterium multiforme</name>
    <dbReference type="NCBI Taxonomy" id="83339"/>
    <lineage>
        <taxon>Bacteria</taxon>
        <taxon>Bacillati</taxon>
        <taxon>Bacillota</taxon>
        <taxon>Clostridia</taxon>
        <taxon>Eubacteriales</taxon>
        <taxon>Eubacteriaceae</taxon>
        <taxon>Eubacterium</taxon>
    </lineage>
</organism>
<comment type="caution">
    <text evidence="2">The sequence shown here is derived from an EMBL/GenBank/DDBJ whole genome shotgun (WGS) entry which is preliminary data.</text>
</comment>
<dbReference type="RefSeq" id="WP_307485199.1">
    <property type="nucleotide sequence ID" value="NZ_JAUSUF010000004.1"/>
</dbReference>
<dbReference type="Pfam" id="PF00990">
    <property type="entry name" value="GGDEF"/>
    <property type="match status" value="1"/>
</dbReference>
<accession>A0ABT9UTD7</accession>
<dbReference type="Gene3D" id="3.30.70.270">
    <property type="match status" value="1"/>
</dbReference>
<dbReference type="InterPro" id="IPR000160">
    <property type="entry name" value="GGDEF_dom"/>
</dbReference>
<dbReference type="InterPro" id="IPR050469">
    <property type="entry name" value="Diguanylate_Cyclase"/>
</dbReference>
<dbReference type="NCBIfam" id="TIGR00254">
    <property type="entry name" value="GGDEF"/>
    <property type="match status" value="1"/>
</dbReference>
<dbReference type="Proteomes" id="UP001228504">
    <property type="component" value="Unassembled WGS sequence"/>
</dbReference>
<evidence type="ECO:0000313" key="2">
    <source>
        <dbReference type="EMBL" id="MDQ0149566.1"/>
    </source>
</evidence>
<sequence length="295" mass="34022">MNLLDNIKERLKPFKNLYDFIRLVDPINNKVINTYYSSSKLEFEDFPCYKFWNKNQRCKNCISSNAYLENDTFVKLEVCGSKVFLVTAVPFIVNEKTYIVELLKDISKRNLFIKGESNKTIESLIKNIETSLYKDELTGLYTKRIIYEKLEKLISLNTSPISLIILDIDLFKSINDNYGHIVGDKVLKFFANTINSCIKDENHYLGRFGGEEFIIVLANSNMEDSNILAEKIRKTVEQSTYDEDNLNIKLTCSLGGYTIKDTTNISIEDFVYLADKNLYKAKNSGRNATVFSKNI</sequence>
<name>A0ABT9UTD7_9FIRM</name>
<gene>
    <name evidence="2" type="ORF">J2S18_001497</name>
</gene>
<dbReference type="InterPro" id="IPR029787">
    <property type="entry name" value="Nucleotide_cyclase"/>
</dbReference>
<dbReference type="InterPro" id="IPR043128">
    <property type="entry name" value="Rev_trsase/Diguanyl_cyclase"/>
</dbReference>
<dbReference type="EMBL" id="JAUSUF010000004">
    <property type="protein sequence ID" value="MDQ0149566.1"/>
    <property type="molecule type" value="Genomic_DNA"/>
</dbReference>
<feature type="domain" description="GGDEF" evidence="1">
    <location>
        <begin position="159"/>
        <end position="294"/>
    </location>
</feature>
<protein>
    <submittedName>
        <fullName evidence="2">Diguanylate cyclase (GGDEF)-like protein</fullName>
    </submittedName>
</protein>
<proteinExistence type="predicted"/>
<reference evidence="2 3" key="1">
    <citation type="submission" date="2023-07" db="EMBL/GenBank/DDBJ databases">
        <title>Genomic Encyclopedia of Type Strains, Phase IV (KMG-IV): sequencing the most valuable type-strain genomes for metagenomic binning, comparative biology and taxonomic classification.</title>
        <authorList>
            <person name="Goeker M."/>
        </authorList>
    </citation>
    <scope>NUCLEOTIDE SEQUENCE [LARGE SCALE GENOMIC DNA]</scope>
    <source>
        <strain evidence="2 3">DSM 20694</strain>
    </source>
</reference>
<keyword evidence="3" id="KW-1185">Reference proteome</keyword>